<dbReference type="Gene3D" id="3.40.50.150">
    <property type="entry name" value="Vaccinia Virus protein VP39"/>
    <property type="match status" value="1"/>
</dbReference>
<dbReference type="NCBIfam" id="TIGR01444">
    <property type="entry name" value="fkbM_fam"/>
    <property type="match status" value="1"/>
</dbReference>
<dbReference type="SUPFAM" id="SSF53335">
    <property type="entry name" value="S-adenosyl-L-methionine-dependent methyltransferases"/>
    <property type="match status" value="1"/>
</dbReference>
<evidence type="ECO:0000313" key="2">
    <source>
        <dbReference type="Proteomes" id="UP000219467"/>
    </source>
</evidence>
<organism evidence="1 2">
    <name type="scientific">Cereibacter ovatus</name>
    <dbReference type="NCBI Taxonomy" id="439529"/>
    <lineage>
        <taxon>Bacteria</taxon>
        <taxon>Pseudomonadati</taxon>
        <taxon>Pseudomonadota</taxon>
        <taxon>Alphaproteobacteria</taxon>
        <taxon>Rhodobacterales</taxon>
        <taxon>Paracoccaceae</taxon>
        <taxon>Cereibacter</taxon>
    </lineage>
</organism>
<protein>
    <submittedName>
        <fullName evidence="1">FkbM family methyltransferase</fullName>
    </submittedName>
</protein>
<reference evidence="2" key="1">
    <citation type="submission" date="2017-08" db="EMBL/GenBank/DDBJ databases">
        <authorList>
            <person name="Varghese N."/>
            <person name="Submissions S."/>
        </authorList>
    </citation>
    <scope>NUCLEOTIDE SEQUENCE [LARGE SCALE GENOMIC DNA]</scope>
    <source>
        <strain evidence="2">JA234</strain>
    </source>
</reference>
<proteinExistence type="predicted"/>
<dbReference type="OrthoDB" id="7542440at2"/>
<evidence type="ECO:0000313" key="1">
    <source>
        <dbReference type="EMBL" id="SNX74574.1"/>
    </source>
</evidence>
<dbReference type="Proteomes" id="UP000219467">
    <property type="component" value="Unassembled WGS sequence"/>
</dbReference>
<accession>A0A285D419</accession>
<gene>
    <name evidence="1" type="ORF">SAMN05878503_12347</name>
</gene>
<keyword evidence="1" id="KW-0808">Transferase</keyword>
<dbReference type="PANTHER" id="PTHR34203:SF15">
    <property type="entry name" value="SLL1173 PROTEIN"/>
    <property type="match status" value="1"/>
</dbReference>
<keyword evidence="2" id="KW-1185">Reference proteome</keyword>
<dbReference type="InterPro" id="IPR052514">
    <property type="entry name" value="SAM-dependent_MTase"/>
</dbReference>
<dbReference type="EMBL" id="OAOQ01000023">
    <property type="protein sequence ID" value="SNX74574.1"/>
    <property type="molecule type" value="Genomic_DNA"/>
</dbReference>
<dbReference type="GO" id="GO:0032259">
    <property type="term" value="P:methylation"/>
    <property type="evidence" value="ECO:0007669"/>
    <property type="project" value="UniProtKB-KW"/>
</dbReference>
<dbReference type="GO" id="GO:0008168">
    <property type="term" value="F:methyltransferase activity"/>
    <property type="evidence" value="ECO:0007669"/>
    <property type="project" value="UniProtKB-KW"/>
</dbReference>
<keyword evidence="1" id="KW-0489">Methyltransferase</keyword>
<sequence>MSGNPQTPAETFAKSAPLRSATRWFFRKYPFASGYGAVACSRVAKVLCPPSADLVWADIRGIRCPVPLNDLVGRSMYLMGDLDPKLTWVIDRVLSPGDTALDAGANLGLMTALIASRVGEHGRVLAFEPSPLMQERLRRMKAANPGIPVELFPVALGRAQGESELRVPPGRRPCSTTRIGRSNMSSRFAWNPCPPSWNNVASPKSGF</sequence>
<dbReference type="AlphaFoldDB" id="A0A285D419"/>
<dbReference type="InterPro" id="IPR006342">
    <property type="entry name" value="FkbM_mtfrase"/>
</dbReference>
<dbReference type="InterPro" id="IPR029063">
    <property type="entry name" value="SAM-dependent_MTases_sf"/>
</dbReference>
<dbReference type="PANTHER" id="PTHR34203">
    <property type="entry name" value="METHYLTRANSFERASE, FKBM FAMILY PROTEIN"/>
    <property type="match status" value="1"/>
</dbReference>
<name>A0A285D419_9RHOB</name>